<evidence type="ECO:0000313" key="2">
    <source>
        <dbReference type="Proteomes" id="UP000024404"/>
    </source>
</evidence>
<organism evidence="1 2">
    <name type="scientific">Onchocerca volvulus</name>
    <dbReference type="NCBI Taxonomy" id="6282"/>
    <lineage>
        <taxon>Eukaryota</taxon>
        <taxon>Metazoa</taxon>
        <taxon>Ecdysozoa</taxon>
        <taxon>Nematoda</taxon>
        <taxon>Chromadorea</taxon>
        <taxon>Rhabditida</taxon>
        <taxon>Spirurina</taxon>
        <taxon>Spiruromorpha</taxon>
        <taxon>Filarioidea</taxon>
        <taxon>Onchocercidae</taxon>
        <taxon>Onchocerca</taxon>
    </lineage>
</organism>
<accession>A0A8R1XJS0</accession>
<keyword evidence="2" id="KW-1185">Reference proteome</keyword>
<name>A0A8R1XJS0_ONCVO</name>
<proteinExistence type="predicted"/>
<reference evidence="2" key="1">
    <citation type="submission" date="2013-10" db="EMBL/GenBank/DDBJ databases">
        <title>Genome sequencing of Onchocerca volvulus.</title>
        <authorList>
            <person name="Cotton J."/>
            <person name="Tsai J."/>
            <person name="Stanley E."/>
            <person name="Tracey A."/>
            <person name="Holroyd N."/>
            <person name="Lustigman S."/>
            <person name="Berriman M."/>
        </authorList>
    </citation>
    <scope>NUCLEOTIDE SEQUENCE</scope>
</reference>
<dbReference type="Proteomes" id="UP000024404">
    <property type="component" value="Unassembled WGS sequence"/>
</dbReference>
<reference evidence="1" key="2">
    <citation type="submission" date="2022-06" db="UniProtKB">
        <authorList>
            <consortium name="EnsemblMetazoa"/>
        </authorList>
    </citation>
    <scope>IDENTIFICATION</scope>
</reference>
<sequence>MKWTRANVKILKFNKPPKLLINVTSIRRPASHTIIYFIHQNIYYRKERLSKMSVIRFVQSDTQFLINIRDDGRDLETLIIMIMIAVNLPINMYENIFDYFTKLIEYFIFGNDIYDQFSFFRTSLVG</sequence>
<dbReference type="EnsemblMetazoa" id="OVOC10156.1">
    <property type="protein sequence ID" value="OVOC10156.1"/>
    <property type="gene ID" value="WBGene00246965"/>
</dbReference>
<protein>
    <submittedName>
        <fullName evidence="1">Uncharacterized protein</fullName>
    </submittedName>
</protein>
<evidence type="ECO:0000313" key="1">
    <source>
        <dbReference type="EnsemblMetazoa" id="OVOC10156.1"/>
    </source>
</evidence>
<dbReference type="EMBL" id="CMVM020000323">
    <property type="status" value="NOT_ANNOTATED_CDS"/>
    <property type="molecule type" value="Genomic_DNA"/>
</dbReference>
<dbReference type="AlphaFoldDB" id="A0A8R1XJS0"/>